<evidence type="ECO:0000256" key="2">
    <source>
        <dbReference type="ARBA" id="ARBA00023015"/>
    </source>
</evidence>
<feature type="domain" description="TF-B3" evidence="6">
    <location>
        <begin position="58"/>
        <end position="156"/>
    </location>
</feature>
<keyword evidence="5" id="KW-0539">Nucleus</keyword>
<reference evidence="7 8" key="1">
    <citation type="submission" date="2023-01" db="EMBL/GenBank/DDBJ databases">
        <authorList>
            <person name="Kreplak J."/>
        </authorList>
    </citation>
    <scope>NUCLEOTIDE SEQUENCE [LARGE SCALE GENOMIC DNA]</scope>
</reference>
<dbReference type="PROSITE" id="PS50863">
    <property type="entry name" value="B3"/>
    <property type="match status" value="1"/>
</dbReference>
<dbReference type="GO" id="GO:0003677">
    <property type="term" value="F:DNA binding"/>
    <property type="evidence" value="ECO:0007669"/>
    <property type="project" value="UniProtKB-KW"/>
</dbReference>
<keyword evidence="8" id="KW-1185">Reference proteome</keyword>
<evidence type="ECO:0000313" key="7">
    <source>
        <dbReference type="EMBL" id="CAI8590162.1"/>
    </source>
</evidence>
<evidence type="ECO:0000259" key="6">
    <source>
        <dbReference type="PROSITE" id="PS50863"/>
    </source>
</evidence>
<comment type="subcellular location">
    <subcellularLocation>
        <location evidence="1">Nucleus</location>
    </subcellularLocation>
</comment>
<dbReference type="Gene3D" id="2.40.330.10">
    <property type="entry name" value="DNA-binding pseudobarrel domain"/>
    <property type="match status" value="1"/>
</dbReference>
<dbReference type="Pfam" id="PF02362">
    <property type="entry name" value="B3"/>
    <property type="match status" value="1"/>
</dbReference>
<dbReference type="SMART" id="SM01019">
    <property type="entry name" value="B3"/>
    <property type="match status" value="1"/>
</dbReference>
<accession>A0AAV0Z1J2</accession>
<keyword evidence="4" id="KW-0804">Transcription</keyword>
<dbReference type="GO" id="GO:0005634">
    <property type="term" value="C:nucleus"/>
    <property type="evidence" value="ECO:0007669"/>
    <property type="project" value="UniProtKB-SubCell"/>
</dbReference>
<dbReference type="AlphaFoldDB" id="A0AAV0Z1J2"/>
<gene>
    <name evidence="7" type="ORF">VFH_I428520</name>
</gene>
<dbReference type="EMBL" id="OX451736">
    <property type="protein sequence ID" value="CAI8590162.1"/>
    <property type="molecule type" value="Genomic_DNA"/>
</dbReference>
<dbReference type="InterPro" id="IPR003340">
    <property type="entry name" value="B3_DNA-bd"/>
</dbReference>
<protein>
    <recommendedName>
        <fullName evidence="6">TF-B3 domain-containing protein</fullName>
    </recommendedName>
</protein>
<keyword evidence="2" id="KW-0805">Transcription regulation</keyword>
<proteinExistence type="predicted"/>
<evidence type="ECO:0000256" key="1">
    <source>
        <dbReference type="ARBA" id="ARBA00004123"/>
    </source>
</evidence>
<name>A0AAV0Z1J2_VICFA</name>
<dbReference type="InterPro" id="IPR015300">
    <property type="entry name" value="DNA-bd_pseudobarrel_sf"/>
</dbReference>
<dbReference type="Proteomes" id="UP001157006">
    <property type="component" value="Chromosome 1L"/>
</dbReference>
<evidence type="ECO:0000256" key="4">
    <source>
        <dbReference type="ARBA" id="ARBA00023163"/>
    </source>
</evidence>
<organism evidence="7 8">
    <name type="scientific">Vicia faba</name>
    <name type="common">Broad bean</name>
    <name type="synonym">Faba vulgaris</name>
    <dbReference type="NCBI Taxonomy" id="3906"/>
    <lineage>
        <taxon>Eukaryota</taxon>
        <taxon>Viridiplantae</taxon>
        <taxon>Streptophyta</taxon>
        <taxon>Embryophyta</taxon>
        <taxon>Tracheophyta</taxon>
        <taxon>Spermatophyta</taxon>
        <taxon>Magnoliopsida</taxon>
        <taxon>eudicotyledons</taxon>
        <taxon>Gunneridae</taxon>
        <taxon>Pentapetalae</taxon>
        <taxon>rosids</taxon>
        <taxon>fabids</taxon>
        <taxon>Fabales</taxon>
        <taxon>Fabaceae</taxon>
        <taxon>Papilionoideae</taxon>
        <taxon>50 kb inversion clade</taxon>
        <taxon>NPAAA clade</taxon>
        <taxon>Hologalegina</taxon>
        <taxon>IRL clade</taxon>
        <taxon>Fabeae</taxon>
        <taxon>Vicia</taxon>
    </lineage>
</organism>
<evidence type="ECO:0000256" key="3">
    <source>
        <dbReference type="ARBA" id="ARBA00023125"/>
    </source>
</evidence>
<keyword evidence="3" id="KW-0238">DNA-binding</keyword>
<sequence length="159" mass="18603">MSTEKLSVSLGRSTFDIIKDKVWRRLMMEFDYLDNTYGISGNDLCDDALYFESEECTWTKKVTSGKVIQKNMLRIPNNMIRMCLAMPQSSMELLDTDTGVSYQCELKQRKDIKGKFLANCWYDFSRQRRLKRGVVLSFYLRYPPATRLLVCVLNRSYVG</sequence>
<evidence type="ECO:0000256" key="5">
    <source>
        <dbReference type="ARBA" id="ARBA00023242"/>
    </source>
</evidence>
<dbReference type="SUPFAM" id="SSF101936">
    <property type="entry name" value="DNA-binding pseudobarrel domain"/>
    <property type="match status" value="1"/>
</dbReference>
<evidence type="ECO:0000313" key="8">
    <source>
        <dbReference type="Proteomes" id="UP001157006"/>
    </source>
</evidence>